<dbReference type="Gene3D" id="3.40.30.10">
    <property type="entry name" value="Glutaredoxin"/>
    <property type="match status" value="1"/>
</dbReference>
<sequence length="250" mass="26530">MKLASARIALLALPLALNLAACKKSDDTATGTASESAATLPNVPAPAGKAWADVVSKTADGGYVMGNPDAAIKVIEFGSLTCPHCGEFAEKGFPKLRESYIASGRVSLEFRNFVRDPFDTTMAMLTQCGTPDTFYALTEQVYSNQKDLFAKLQPAATAIQSGSTPPDKLFTVLADKGGLIDFFGARGIARDQALACLAKTDAAKTLAANTQSWEDKYNISGTPTFLVNGKNVDVATWEQLEPILQRAGAR</sequence>
<accession>A0ABQ6P5W7</accession>
<dbReference type="Proteomes" id="UP001187221">
    <property type="component" value="Unassembled WGS sequence"/>
</dbReference>
<comment type="caution">
    <text evidence="3">The sequence shown here is derived from an EMBL/GenBank/DDBJ whole genome shotgun (WGS) entry which is preliminary data.</text>
</comment>
<reference evidence="3 4" key="1">
    <citation type="submission" date="2023-06" db="EMBL/GenBank/DDBJ databases">
        <title>Draft genome sequence of Novosphingobium sp. strain IK01.</title>
        <authorList>
            <person name="Hatamoto M."/>
            <person name="Ikarashi T."/>
            <person name="Yamaguchi T."/>
        </authorList>
    </citation>
    <scope>NUCLEOTIDE SEQUENCE [LARGE SCALE GENOMIC DNA]</scope>
    <source>
        <strain evidence="3 4">IK01</strain>
    </source>
</reference>
<proteinExistence type="predicted"/>
<name>A0ABQ6P5W7_9SPHN</name>
<gene>
    <name evidence="3" type="ORF">NUTIK01_14200</name>
</gene>
<keyword evidence="4" id="KW-1185">Reference proteome</keyword>
<dbReference type="SUPFAM" id="SSF52833">
    <property type="entry name" value="Thioredoxin-like"/>
    <property type="match status" value="1"/>
</dbReference>
<evidence type="ECO:0000256" key="1">
    <source>
        <dbReference type="SAM" id="SignalP"/>
    </source>
</evidence>
<organism evidence="3 4">
    <name type="scientific">Novosphingobium pituita</name>
    <dbReference type="NCBI Taxonomy" id="3056842"/>
    <lineage>
        <taxon>Bacteria</taxon>
        <taxon>Pseudomonadati</taxon>
        <taxon>Pseudomonadota</taxon>
        <taxon>Alphaproteobacteria</taxon>
        <taxon>Sphingomonadales</taxon>
        <taxon>Sphingomonadaceae</taxon>
        <taxon>Novosphingobium</taxon>
    </lineage>
</organism>
<evidence type="ECO:0000313" key="4">
    <source>
        <dbReference type="Proteomes" id="UP001187221"/>
    </source>
</evidence>
<feature type="chain" id="PRO_5045913719" evidence="1">
    <location>
        <begin position="21"/>
        <end position="250"/>
    </location>
</feature>
<feature type="domain" description="Thioredoxin-like fold" evidence="2">
    <location>
        <begin position="60"/>
        <end position="245"/>
    </location>
</feature>
<protein>
    <submittedName>
        <fullName evidence="3">DsbA family protein</fullName>
    </submittedName>
</protein>
<dbReference type="EMBL" id="BTFW01000001">
    <property type="protein sequence ID" value="GMM60643.1"/>
    <property type="molecule type" value="Genomic_DNA"/>
</dbReference>
<dbReference type="InterPro" id="IPR012336">
    <property type="entry name" value="Thioredoxin-like_fold"/>
</dbReference>
<evidence type="ECO:0000259" key="2">
    <source>
        <dbReference type="Pfam" id="PF13462"/>
    </source>
</evidence>
<keyword evidence="1" id="KW-0732">Signal</keyword>
<dbReference type="Pfam" id="PF13462">
    <property type="entry name" value="Thioredoxin_4"/>
    <property type="match status" value="1"/>
</dbReference>
<dbReference type="RefSeq" id="WP_317974421.1">
    <property type="nucleotide sequence ID" value="NZ_BTFW01000001.1"/>
</dbReference>
<dbReference type="Gene3D" id="1.10.40.110">
    <property type="match status" value="1"/>
</dbReference>
<evidence type="ECO:0000313" key="3">
    <source>
        <dbReference type="EMBL" id="GMM60643.1"/>
    </source>
</evidence>
<feature type="signal peptide" evidence="1">
    <location>
        <begin position="1"/>
        <end position="20"/>
    </location>
</feature>
<dbReference type="InterPro" id="IPR036249">
    <property type="entry name" value="Thioredoxin-like_sf"/>
</dbReference>